<feature type="domain" description="Elongation factor P C-terminal" evidence="10">
    <location>
        <begin position="143"/>
        <end position="198"/>
    </location>
</feature>
<dbReference type="SUPFAM" id="SSF50249">
    <property type="entry name" value="Nucleic acid-binding proteins"/>
    <property type="match status" value="2"/>
</dbReference>
<evidence type="ECO:0000256" key="3">
    <source>
        <dbReference type="ARBA" id="ARBA00009479"/>
    </source>
</evidence>
<dbReference type="SUPFAM" id="SSF50104">
    <property type="entry name" value="Translation proteins SH3-like domain"/>
    <property type="match status" value="1"/>
</dbReference>
<dbReference type="InterPro" id="IPR012340">
    <property type="entry name" value="NA-bd_OB-fold"/>
</dbReference>
<dbReference type="CDD" id="cd05794">
    <property type="entry name" value="S1_EF-P_repeat_2"/>
    <property type="match status" value="1"/>
</dbReference>
<dbReference type="Pfam" id="PF08207">
    <property type="entry name" value="EFP_N"/>
    <property type="match status" value="1"/>
</dbReference>
<comment type="function">
    <text evidence="7">Involved in peptide bond synthesis. Stimulates efficient translation and peptide-bond synthesis on native or reconstituted 70S ribosomes in vitro. Probably functions indirectly by altering the affinity of the ribosome for aminoacyl-tRNA, thus increasing their reactivity as acceptors for peptidyl transferase.</text>
</comment>
<dbReference type="InterPro" id="IPR013185">
    <property type="entry name" value="Transl_elong_KOW-like"/>
</dbReference>
<proteinExistence type="inferred from homology"/>
<dbReference type="FunFam" id="2.30.30.30:FF:000003">
    <property type="entry name" value="Elongation factor P"/>
    <property type="match status" value="1"/>
</dbReference>
<dbReference type="PANTHER" id="PTHR30053:SF12">
    <property type="entry name" value="ELONGATION FACTOR P (EF-P) FAMILY PROTEIN"/>
    <property type="match status" value="1"/>
</dbReference>
<dbReference type="GO" id="GO:0043043">
    <property type="term" value="P:peptide biosynthetic process"/>
    <property type="evidence" value="ECO:0007669"/>
    <property type="project" value="InterPro"/>
</dbReference>
<dbReference type="PANTHER" id="PTHR30053">
    <property type="entry name" value="ELONGATION FACTOR P"/>
    <property type="match status" value="1"/>
</dbReference>
<dbReference type="GO" id="GO:0005829">
    <property type="term" value="C:cytosol"/>
    <property type="evidence" value="ECO:0007669"/>
    <property type="project" value="UniProtKB-ARBA"/>
</dbReference>
<evidence type="ECO:0000259" key="11">
    <source>
        <dbReference type="SMART" id="SM01185"/>
    </source>
</evidence>
<evidence type="ECO:0000256" key="9">
    <source>
        <dbReference type="RuleBase" id="RU004389"/>
    </source>
</evidence>
<dbReference type="FunFam" id="2.40.50.140:FF:000009">
    <property type="entry name" value="Elongation factor P"/>
    <property type="match status" value="1"/>
</dbReference>
<dbReference type="EMBL" id="OJIN01000165">
    <property type="protein sequence ID" value="SPD74575.1"/>
    <property type="molecule type" value="Genomic_DNA"/>
</dbReference>
<protein>
    <recommendedName>
        <fullName evidence="7 8">Elongation factor P</fullName>
        <shortName evidence="7">EF-P</shortName>
    </recommendedName>
</protein>
<name>A0A445MYM6_9BACT</name>
<dbReference type="InterPro" id="IPR008991">
    <property type="entry name" value="Translation_prot_SH3-like_sf"/>
</dbReference>
<keyword evidence="5 7" id="KW-0251">Elongation factor</keyword>
<evidence type="ECO:0000256" key="4">
    <source>
        <dbReference type="ARBA" id="ARBA00022490"/>
    </source>
</evidence>
<evidence type="ECO:0000313" key="12">
    <source>
        <dbReference type="EMBL" id="SPD74575.1"/>
    </source>
</evidence>
<dbReference type="SMART" id="SM01185">
    <property type="entry name" value="EFP"/>
    <property type="match status" value="1"/>
</dbReference>
<organism evidence="12">
    <name type="scientific">uncultured Desulfobacterium sp</name>
    <dbReference type="NCBI Taxonomy" id="201089"/>
    <lineage>
        <taxon>Bacteria</taxon>
        <taxon>Pseudomonadati</taxon>
        <taxon>Thermodesulfobacteriota</taxon>
        <taxon>Desulfobacteria</taxon>
        <taxon>Desulfobacterales</taxon>
        <taxon>Desulfobacteriaceae</taxon>
        <taxon>Desulfobacterium</taxon>
        <taxon>environmental samples</taxon>
    </lineage>
</organism>
<dbReference type="AlphaFoldDB" id="A0A445MYM6"/>
<dbReference type="NCBIfam" id="NF001810">
    <property type="entry name" value="PRK00529.1"/>
    <property type="match status" value="1"/>
</dbReference>
<evidence type="ECO:0000256" key="2">
    <source>
        <dbReference type="ARBA" id="ARBA00004815"/>
    </source>
</evidence>
<comment type="pathway">
    <text evidence="2 7">Protein biosynthesis; polypeptide chain elongation.</text>
</comment>
<dbReference type="HAMAP" id="MF_00141">
    <property type="entry name" value="EF_P"/>
    <property type="match status" value="1"/>
</dbReference>
<dbReference type="SMART" id="SM00841">
    <property type="entry name" value="Elong-fact-P_C"/>
    <property type="match status" value="1"/>
</dbReference>
<dbReference type="Gene3D" id="2.30.30.30">
    <property type="match status" value="1"/>
</dbReference>
<evidence type="ECO:0000256" key="7">
    <source>
        <dbReference type="HAMAP-Rule" id="MF_00141"/>
    </source>
</evidence>
<evidence type="ECO:0000256" key="6">
    <source>
        <dbReference type="ARBA" id="ARBA00022917"/>
    </source>
</evidence>
<dbReference type="InterPro" id="IPR020599">
    <property type="entry name" value="Transl_elong_fac_P/YeiP"/>
</dbReference>
<dbReference type="NCBIfam" id="TIGR00038">
    <property type="entry name" value="efp"/>
    <property type="match status" value="1"/>
</dbReference>
<comment type="subcellular location">
    <subcellularLocation>
        <location evidence="1 7">Cytoplasm</location>
    </subcellularLocation>
</comment>
<feature type="domain" description="Translation elongation factor P/YeiP central" evidence="11">
    <location>
        <begin position="81"/>
        <end position="135"/>
    </location>
</feature>
<accession>A0A445MYM6</accession>
<dbReference type="InterPro" id="IPR011768">
    <property type="entry name" value="Transl_elongation_fac_P"/>
</dbReference>
<dbReference type="Pfam" id="PF09285">
    <property type="entry name" value="Elong-fact-P_C"/>
    <property type="match status" value="1"/>
</dbReference>
<dbReference type="PROSITE" id="PS01275">
    <property type="entry name" value="EFP"/>
    <property type="match status" value="1"/>
</dbReference>
<dbReference type="InterPro" id="IPR015365">
    <property type="entry name" value="Elong-fact-P_C"/>
</dbReference>
<dbReference type="PIRSF" id="PIRSF005901">
    <property type="entry name" value="EF-P"/>
    <property type="match status" value="1"/>
</dbReference>
<dbReference type="Pfam" id="PF01132">
    <property type="entry name" value="EFP"/>
    <property type="match status" value="1"/>
</dbReference>
<dbReference type="GO" id="GO:0003746">
    <property type="term" value="F:translation elongation factor activity"/>
    <property type="evidence" value="ECO:0007669"/>
    <property type="project" value="UniProtKB-UniRule"/>
</dbReference>
<evidence type="ECO:0000256" key="8">
    <source>
        <dbReference type="NCBIfam" id="TIGR00038"/>
    </source>
</evidence>
<dbReference type="FunFam" id="2.40.50.140:FF:000004">
    <property type="entry name" value="Elongation factor P"/>
    <property type="match status" value="1"/>
</dbReference>
<reference evidence="12" key="1">
    <citation type="submission" date="2018-01" db="EMBL/GenBank/DDBJ databases">
        <authorList>
            <person name="Regsiter A."/>
            <person name="William W."/>
        </authorList>
    </citation>
    <scope>NUCLEOTIDE SEQUENCE</scope>
    <source>
        <strain evidence="12">TRIP AH-1</strain>
    </source>
</reference>
<dbReference type="InterPro" id="IPR013852">
    <property type="entry name" value="Transl_elong_P/YeiP_CS"/>
</dbReference>
<comment type="similarity">
    <text evidence="3 7 9">Belongs to the elongation factor P family.</text>
</comment>
<dbReference type="CDD" id="cd04470">
    <property type="entry name" value="S1_EF-P_repeat_1"/>
    <property type="match status" value="1"/>
</dbReference>
<keyword evidence="6 7" id="KW-0648">Protein biosynthesis</keyword>
<evidence type="ECO:0000256" key="5">
    <source>
        <dbReference type="ARBA" id="ARBA00022768"/>
    </source>
</evidence>
<dbReference type="UniPathway" id="UPA00345"/>
<dbReference type="Gene3D" id="2.40.50.140">
    <property type="entry name" value="Nucleic acid-binding proteins"/>
    <property type="match status" value="2"/>
</dbReference>
<evidence type="ECO:0000259" key="10">
    <source>
        <dbReference type="SMART" id="SM00841"/>
    </source>
</evidence>
<gene>
    <name evidence="7 12" type="primary">efp</name>
    <name evidence="12" type="ORF">PITCH_A250004</name>
</gene>
<dbReference type="InterPro" id="IPR001059">
    <property type="entry name" value="Transl_elong_P/YeiP_cen"/>
</dbReference>
<dbReference type="InterPro" id="IPR014722">
    <property type="entry name" value="Rib_uL2_dom2"/>
</dbReference>
<keyword evidence="4 7" id="KW-0963">Cytoplasm</keyword>
<sequence length="201" mass="23033">MHRAFPIEYQKEDTMYNASDLRKGLKIQIDNEPYVVVDFQFSKPGKGQALYRCRLKNMITGVILDPTYRSVDTFEPASLEERKMQFLYSQEDEYCFMDQVNYEQTFLNSEQVGEAKNYLTDNLEVSILLFGERAIGITLPNFVNLTVIKADPWAKGDSVAGDTKPVTLETGYVLRVPPFVEEGVKITVDTRTGEYVTRVKE</sequence>
<evidence type="ECO:0000256" key="1">
    <source>
        <dbReference type="ARBA" id="ARBA00004496"/>
    </source>
</evidence>